<dbReference type="Pfam" id="PF17230">
    <property type="entry name" value="DUF5304"/>
    <property type="match status" value="1"/>
</dbReference>
<dbReference type="RefSeq" id="WP_123106772.1">
    <property type="nucleotide sequence ID" value="NZ_RIBZ01000751.1"/>
</dbReference>
<evidence type="ECO:0000313" key="3">
    <source>
        <dbReference type="Proteomes" id="UP000275401"/>
    </source>
</evidence>
<gene>
    <name evidence="2" type="ORF">EEJ42_38255</name>
</gene>
<keyword evidence="3" id="KW-1185">Reference proteome</keyword>
<evidence type="ECO:0000256" key="1">
    <source>
        <dbReference type="SAM" id="MobiDB-lite"/>
    </source>
</evidence>
<proteinExistence type="predicted"/>
<dbReference type="Proteomes" id="UP000275401">
    <property type="component" value="Unassembled WGS sequence"/>
</dbReference>
<dbReference type="AlphaFoldDB" id="A0A3M8TMC4"/>
<evidence type="ECO:0008006" key="4">
    <source>
        <dbReference type="Google" id="ProtNLM"/>
    </source>
</evidence>
<feature type="region of interest" description="Disordered" evidence="1">
    <location>
        <begin position="36"/>
        <end position="55"/>
    </location>
</feature>
<feature type="region of interest" description="Disordered" evidence="1">
    <location>
        <begin position="126"/>
        <end position="158"/>
    </location>
</feature>
<dbReference type="EMBL" id="RIBZ01000751">
    <property type="protein sequence ID" value="RNF94669.1"/>
    <property type="molecule type" value="Genomic_DNA"/>
</dbReference>
<evidence type="ECO:0000313" key="2">
    <source>
        <dbReference type="EMBL" id="RNF94669.1"/>
    </source>
</evidence>
<reference evidence="2 3" key="1">
    <citation type="submission" date="2018-11" db="EMBL/GenBank/DDBJ databases">
        <title>The Potential of Streptomyces as Biocontrol Agents against the Tomato grey mould, Botrytis cinerea (Gray mold) Frontiers in Microbiology.</title>
        <authorList>
            <person name="Li D."/>
        </authorList>
    </citation>
    <scope>NUCLEOTIDE SEQUENCE [LARGE SCALE GENOMIC DNA]</scope>
    <source>
        <strain evidence="2 3">NEAU-LD23</strain>
    </source>
</reference>
<protein>
    <recommendedName>
        <fullName evidence="4">DUF5304 domain-containing protein</fullName>
    </recommendedName>
</protein>
<dbReference type="InterPro" id="IPR035183">
    <property type="entry name" value="DUF5304"/>
</dbReference>
<feature type="region of interest" description="Disordered" evidence="1">
    <location>
        <begin position="1"/>
        <end position="24"/>
    </location>
</feature>
<comment type="caution">
    <text evidence="2">The sequence shown here is derived from an EMBL/GenBank/DDBJ whole genome shotgun (WGS) entry which is preliminary data.</text>
</comment>
<accession>A0A3M8TMC4</accession>
<name>A0A3M8TMC4_9ACTN</name>
<sequence>MSDATERPADSPGTDVPVTEIDPDAWERACAEDLAAEKERRRAREGGGEEPGTAAEELRKLADAVAEKLAGLQTPLAGTAVEGAVQQLIAGAKAAVEPVIERNPDVFEHLASAGSELLAAYRAAVTGQEQRWTRSDDDGGASGGDEGQSSSSEHIDLD</sequence>
<feature type="compositionally biased region" description="Basic and acidic residues" evidence="1">
    <location>
        <begin position="36"/>
        <end position="47"/>
    </location>
</feature>
<organism evidence="2 3">
    <name type="scientific">Streptomyces botrytidirepellens</name>
    <dbReference type="NCBI Taxonomy" id="2486417"/>
    <lineage>
        <taxon>Bacteria</taxon>
        <taxon>Bacillati</taxon>
        <taxon>Actinomycetota</taxon>
        <taxon>Actinomycetes</taxon>
        <taxon>Kitasatosporales</taxon>
        <taxon>Streptomycetaceae</taxon>
        <taxon>Streptomyces</taxon>
    </lineage>
</organism>